<organism evidence="6 8">
    <name type="scientific">Ardenticatena maritima</name>
    <dbReference type="NCBI Taxonomy" id="872965"/>
    <lineage>
        <taxon>Bacteria</taxon>
        <taxon>Bacillati</taxon>
        <taxon>Chloroflexota</taxon>
        <taxon>Ardenticatenia</taxon>
        <taxon>Ardenticatenales</taxon>
        <taxon>Ardenticatenaceae</taxon>
        <taxon>Ardenticatena</taxon>
    </lineage>
</organism>
<evidence type="ECO:0000313" key="7">
    <source>
        <dbReference type="EMBL" id="KPL87597.1"/>
    </source>
</evidence>
<reference evidence="7 9" key="2">
    <citation type="submission" date="2015-07" db="EMBL/GenBank/DDBJ databases">
        <title>Whole genome sequence of Ardenticatena maritima DSM 23922.</title>
        <authorList>
            <person name="Hemp J."/>
            <person name="Ward L.M."/>
            <person name="Pace L.A."/>
            <person name="Fischer W.W."/>
        </authorList>
    </citation>
    <scope>NUCLEOTIDE SEQUENCE [LARGE SCALE GENOMIC DNA]</scope>
    <source>
        <strain evidence="7 9">110S</strain>
    </source>
</reference>
<dbReference type="SUPFAM" id="SSF53383">
    <property type="entry name" value="PLP-dependent transferases"/>
    <property type="match status" value="1"/>
</dbReference>
<name>A0A0M9UBT6_9CHLR</name>
<comment type="catalytic activity">
    <reaction evidence="3 4">
        <text>N(6)-[(R)-lipoyl]-L-lysyl-[glycine-cleavage complex H protein] + glycine + H(+) = N(6)-[(R)-S(8)-aminomethyldihydrolipoyl]-L-lysyl-[glycine-cleavage complex H protein] + CO2</text>
        <dbReference type="Rhea" id="RHEA:24304"/>
        <dbReference type="Rhea" id="RHEA-COMP:10494"/>
        <dbReference type="Rhea" id="RHEA-COMP:10495"/>
        <dbReference type="ChEBI" id="CHEBI:15378"/>
        <dbReference type="ChEBI" id="CHEBI:16526"/>
        <dbReference type="ChEBI" id="CHEBI:57305"/>
        <dbReference type="ChEBI" id="CHEBI:83099"/>
        <dbReference type="ChEBI" id="CHEBI:83143"/>
        <dbReference type="EC" id="1.4.4.2"/>
    </reaction>
</comment>
<dbReference type="GO" id="GO:0009116">
    <property type="term" value="P:nucleoside metabolic process"/>
    <property type="evidence" value="ECO:0007669"/>
    <property type="project" value="InterPro"/>
</dbReference>
<dbReference type="PATRIC" id="fig|872965.6.peg.1666"/>
<evidence type="ECO:0000313" key="6">
    <source>
        <dbReference type="EMBL" id="GAP62188.1"/>
    </source>
</evidence>
<evidence type="ECO:0000256" key="1">
    <source>
        <dbReference type="ARBA" id="ARBA00003788"/>
    </source>
</evidence>
<dbReference type="InterPro" id="IPR023010">
    <property type="entry name" value="GcvPA"/>
</dbReference>
<dbReference type="InParanoid" id="A0A0M9UBT6"/>
<reference evidence="6 8" key="1">
    <citation type="journal article" date="2015" name="Genome Announc.">
        <title>Draft Genome Sequence of a Heterotrophic Facultative Anaerobic Thermophilic Bacterium, Ardenticatena maritima Strain 110ST.</title>
        <authorList>
            <person name="Kawaichi S."/>
            <person name="Yoshida T."/>
            <person name="Sako Y."/>
            <person name="Nakamura R."/>
        </authorList>
    </citation>
    <scope>NUCLEOTIDE SEQUENCE [LARGE SCALE GENOMIC DNA]</scope>
    <source>
        <strain evidence="6 8">110S</strain>
    </source>
</reference>
<dbReference type="GO" id="GO:0004375">
    <property type="term" value="F:glycine dehydrogenase (decarboxylating) activity"/>
    <property type="evidence" value="ECO:0007669"/>
    <property type="project" value="UniProtKB-EC"/>
</dbReference>
<dbReference type="InterPro" id="IPR020581">
    <property type="entry name" value="GDC_P"/>
</dbReference>
<dbReference type="EMBL" id="LGKN01000005">
    <property type="protein sequence ID" value="KPL87597.1"/>
    <property type="molecule type" value="Genomic_DNA"/>
</dbReference>
<dbReference type="InterPro" id="IPR015424">
    <property type="entry name" value="PyrdxlP-dep_Trfase"/>
</dbReference>
<accession>A0A0M9UBT6</accession>
<dbReference type="PANTHER" id="PTHR42806">
    <property type="entry name" value="GLYCINE CLEAVAGE SYSTEM P-PROTEIN"/>
    <property type="match status" value="1"/>
</dbReference>
<dbReference type="EMBL" id="BBZA01000036">
    <property type="protein sequence ID" value="GAP62188.1"/>
    <property type="molecule type" value="Genomic_DNA"/>
</dbReference>
<keyword evidence="8" id="KW-1185">Reference proteome</keyword>
<reference evidence="8" key="3">
    <citation type="submission" date="2015-08" db="EMBL/GenBank/DDBJ databases">
        <title>Draft Genome Sequence of a Heterotrophic Facultative Anaerobic Bacterium Ardenticatena maritima Strain 110S.</title>
        <authorList>
            <person name="Kawaichi S."/>
            <person name="Yoshida T."/>
            <person name="Sako Y."/>
            <person name="Nakamura R."/>
        </authorList>
    </citation>
    <scope>NUCLEOTIDE SEQUENCE [LARGE SCALE GENOMIC DNA]</scope>
    <source>
        <strain evidence="8">110S</strain>
    </source>
</reference>
<evidence type="ECO:0000256" key="2">
    <source>
        <dbReference type="ARBA" id="ARBA00023002"/>
    </source>
</evidence>
<protein>
    <recommendedName>
        <fullName evidence="4">Probable glycine dehydrogenase (decarboxylating) subunit 1</fullName>
        <ecNumber evidence="4">1.4.4.2</ecNumber>
    </recommendedName>
    <alternativeName>
        <fullName evidence="4">Glycine cleavage system P-protein subunit 1</fullName>
    </alternativeName>
    <alternativeName>
        <fullName evidence="4">Glycine decarboxylase subunit 1</fullName>
    </alternativeName>
    <alternativeName>
        <fullName evidence="4">Glycine dehydrogenase (aminomethyl-transferring) subunit 1</fullName>
    </alternativeName>
</protein>
<dbReference type="Proteomes" id="UP000050502">
    <property type="component" value="Unassembled WGS sequence"/>
</dbReference>
<feature type="domain" description="Glycine cleavage system P-protein N-terminal" evidence="5">
    <location>
        <begin position="1"/>
        <end position="446"/>
    </location>
</feature>
<keyword evidence="2 4" id="KW-0560">Oxidoreductase</keyword>
<dbReference type="Pfam" id="PF02347">
    <property type="entry name" value="GDC-P"/>
    <property type="match status" value="1"/>
</dbReference>
<dbReference type="GO" id="GO:0019464">
    <property type="term" value="P:glycine decarboxylation via glycine cleavage system"/>
    <property type="evidence" value="ECO:0007669"/>
    <property type="project" value="UniProtKB-UniRule"/>
</dbReference>
<dbReference type="AlphaFoldDB" id="A0A0M9UBT6"/>
<dbReference type="PANTHER" id="PTHR42806:SF1">
    <property type="entry name" value="GLYCINE DEHYDROGENASE (DECARBOXYLATING)"/>
    <property type="match status" value="1"/>
</dbReference>
<dbReference type="InterPro" id="IPR015422">
    <property type="entry name" value="PyrdxlP-dep_Trfase_small"/>
</dbReference>
<dbReference type="STRING" id="872965.SE16_08120"/>
<dbReference type="OrthoDB" id="9771867at2"/>
<dbReference type="Gene3D" id="3.90.1150.10">
    <property type="entry name" value="Aspartate Aminotransferase, domain 1"/>
    <property type="match status" value="1"/>
</dbReference>
<dbReference type="HAMAP" id="MF_00712">
    <property type="entry name" value="GcvPA"/>
    <property type="match status" value="1"/>
</dbReference>
<evidence type="ECO:0000313" key="9">
    <source>
        <dbReference type="Proteomes" id="UP000050502"/>
    </source>
</evidence>
<dbReference type="PIRSF" id="PIRSF006815">
    <property type="entry name" value="GcvPA"/>
    <property type="match status" value="1"/>
</dbReference>
<proteinExistence type="inferred from homology"/>
<evidence type="ECO:0000259" key="5">
    <source>
        <dbReference type="Pfam" id="PF02347"/>
    </source>
</evidence>
<comment type="caution">
    <text evidence="6">The sequence shown here is derived from an EMBL/GenBank/DDBJ whole genome shotgun (WGS) entry which is preliminary data.</text>
</comment>
<dbReference type="InterPro" id="IPR015421">
    <property type="entry name" value="PyrdxlP-dep_Trfase_major"/>
</dbReference>
<dbReference type="InterPro" id="IPR049315">
    <property type="entry name" value="GDC-P_N"/>
</dbReference>
<dbReference type="Gene3D" id="3.40.640.10">
    <property type="entry name" value="Type I PLP-dependent aspartate aminotransferase-like (Major domain)"/>
    <property type="match status" value="1"/>
</dbReference>
<comment type="subunit">
    <text evidence="4">The glycine cleavage system is composed of four proteins: P, T, L and H. In this organism, the P 'protein' is a heterodimer of two subunits.</text>
</comment>
<dbReference type="EC" id="1.4.4.2" evidence="4"/>
<dbReference type="Proteomes" id="UP000037784">
    <property type="component" value="Unassembled WGS sequence"/>
</dbReference>
<dbReference type="NCBIfam" id="NF001696">
    <property type="entry name" value="PRK00451.1"/>
    <property type="match status" value="1"/>
</dbReference>
<dbReference type="FunCoup" id="A0A0M9UBT6">
    <property type="interactions" value="70"/>
</dbReference>
<evidence type="ECO:0000256" key="3">
    <source>
        <dbReference type="ARBA" id="ARBA00049026"/>
    </source>
</evidence>
<gene>
    <name evidence="4 6" type="primary">gcvPA</name>
    <name evidence="6" type="ORF">ARMA_0611</name>
    <name evidence="7" type="ORF">SE16_08120</name>
</gene>
<comment type="similarity">
    <text evidence="4">Belongs to the GcvP family. N-terminal subunit subfamily.</text>
</comment>
<evidence type="ECO:0000313" key="8">
    <source>
        <dbReference type="Proteomes" id="UP000037784"/>
    </source>
</evidence>
<sequence length="449" mass="49619">MRYTPHTDAERREMLAAIGVERIEDLFADIPEAVRFPTLNLPDGLSEPEIQRLFADIAAQNVTVDRHPTFLGAGAYYHYTPAVIPHLLFRGEFYTAYTPYQPEISQGTLQTIFEFQTMVCQLLGMDVANASMYDGSTALAEAALMAVRLSRSKRTRILVSRAIHPEYRAVLATYTQGMDIELVEIPFDPHTGVTDVAAVQAAADANTAALLVQYPNFFGQIEPMPALSDAIHAAGGLFVVSADPVAVAMLKPPGEFGADIVTAEGQPLGIPLFYGGPYVGLFATRQKYVRQMPGRIAGETVDVDGRRGFVLTLQAREQHIRREKATSNICTNEALIATAVTIYMAAVGRNGLKQVANLCYHKAHYLANQLAQLDGFSLAFEGHFMREFAVRTPRPAAEINRYLWEEHGIIGGYDLGRDYPELANHWLLTATEMNTREEIDRLIDALRAL</sequence>
<evidence type="ECO:0000256" key="4">
    <source>
        <dbReference type="HAMAP-Rule" id="MF_00712"/>
    </source>
</evidence>
<dbReference type="RefSeq" id="WP_054492106.1">
    <property type="nucleotide sequence ID" value="NZ_BBZA01000036.1"/>
</dbReference>
<comment type="function">
    <text evidence="1 4">The glycine cleavage system catalyzes the degradation of glycine. The P protein binds the alpha-amino group of glycine through its pyridoxal phosphate cofactor; CO(2) is released and the remaining methylamine moiety is then transferred to the lipoamide cofactor of the H protein.</text>
</comment>
<dbReference type="CDD" id="cd00613">
    <property type="entry name" value="GDC-P"/>
    <property type="match status" value="1"/>
</dbReference>